<dbReference type="Gene3D" id="3.40.50.300">
    <property type="entry name" value="P-loop containing nucleotide triphosphate hydrolases"/>
    <property type="match status" value="3"/>
</dbReference>
<protein>
    <recommendedName>
        <fullName evidence="13">ATP-dependent helicase/nuclease subunit A</fullName>
        <ecNumber evidence="13">3.1.-.-</ecNumber>
        <ecNumber evidence="13">5.6.2.4</ecNumber>
    </recommendedName>
    <alternativeName>
        <fullName evidence="13">ATP-dependent helicase/nuclease AddA</fullName>
    </alternativeName>
    <alternativeName>
        <fullName evidence="13">DNA 3'-5' helicase AddA</fullName>
    </alternativeName>
</protein>
<feature type="binding site" evidence="14">
    <location>
        <begin position="44"/>
        <end position="51"/>
    </location>
    <ligand>
        <name>ATP</name>
        <dbReference type="ChEBI" id="CHEBI:30616"/>
    </ligand>
</feature>
<evidence type="ECO:0000256" key="15">
    <source>
        <dbReference type="SAM" id="MobiDB-lite"/>
    </source>
</evidence>
<dbReference type="CDD" id="cd17932">
    <property type="entry name" value="DEXQc_UvrD"/>
    <property type="match status" value="2"/>
</dbReference>
<dbReference type="Gene3D" id="3.90.320.10">
    <property type="match status" value="1"/>
</dbReference>
<dbReference type="InterPro" id="IPR027417">
    <property type="entry name" value="P-loop_NTPase"/>
</dbReference>
<evidence type="ECO:0000256" key="4">
    <source>
        <dbReference type="ARBA" id="ARBA00022801"/>
    </source>
</evidence>
<evidence type="ECO:0000256" key="6">
    <source>
        <dbReference type="ARBA" id="ARBA00022839"/>
    </source>
</evidence>
<comment type="subunit">
    <text evidence="13">Heterodimer of AddA and AddB/RexB.</text>
</comment>
<dbReference type="NCBIfam" id="TIGR02785">
    <property type="entry name" value="addA_Gpos"/>
    <property type="match status" value="1"/>
</dbReference>
<evidence type="ECO:0000259" key="16">
    <source>
        <dbReference type="PROSITE" id="PS51198"/>
    </source>
</evidence>
<evidence type="ECO:0000256" key="2">
    <source>
        <dbReference type="ARBA" id="ARBA00022741"/>
    </source>
</evidence>
<evidence type="ECO:0000256" key="13">
    <source>
        <dbReference type="HAMAP-Rule" id="MF_01451"/>
    </source>
</evidence>
<keyword evidence="6 13" id="KW-0269">Exonuclease</keyword>
<organism evidence="18 19">
    <name type="scientific">Paenibacillus ginsengarvi</name>
    <dbReference type="NCBI Taxonomy" id="400777"/>
    <lineage>
        <taxon>Bacteria</taxon>
        <taxon>Bacillati</taxon>
        <taxon>Bacillota</taxon>
        <taxon>Bacilli</taxon>
        <taxon>Bacillales</taxon>
        <taxon>Paenibacillaceae</taxon>
        <taxon>Paenibacillus</taxon>
    </lineage>
</organism>
<dbReference type="InterPro" id="IPR014152">
    <property type="entry name" value="AddA"/>
</dbReference>
<feature type="region of interest" description="Disordered" evidence="15">
    <location>
        <begin position="1109"/>
        <end position="1139"/>
    </location>
</feature>
<keyword evidence="19" id="KW-1185">Reference proteome</keyword>
<dbReference type="GO" id="GO:0043138">
    <property type="term" value="F:3'-5' DNA helicase activity"/>
    <property type="evidence" value="ECO:0007669"/>
    <property type="project" value="UniProtKB-UniRule"/>
</dbReference>
<evidence type="ECO:0000259" key="17">
    <source>
        <dbReference type="PROSITE" id="PS51217"/>
    </source>
</evidence>
<dbReference type="PROSITE" id="PS51217">
    <property type="entry name" value="UVRD_HELICASE_CTER"/>
    <property type="match status" value="1"/>
</dbReference>
<comment type="similarity">
    <text evidence="13">Belongs to the helicase family. AddA subfamily.</text>
</comment>
<feature type="compositionally biased region" description="Basic and acidic residues" evidence="15">
    <location>
        <begin position="1124"/>
        <end position="1137"/>
    </location>
</feature>
<dbReference type="HAMAP" id="MF_01451">
    <property type="entry name" value="AddA"/>
    <property type="match status" value="1"/>
</dbReference>
<evidence type="ECO:0000256" key="7">
    <source>
        <dbReference type="ARBA" id="ARBA00022840"/>
    </source>
</evidence>
<evidence type="ECO:0000256" key="1">
    <source>
        <dbReference type="ARBA" id="ARBA00022722"/>
    </source>
</evidence>
<dbReference type="Pfam" id="PF12705">
    <property type="entry name" value="PDDEXK_1"/>
    <property type="match status" value="1"/>
</dbReference>
<dbReference type="EC" id="5.6.2.4" evidence="13"/>
<keyword evidence="8 13" id="KW-0238">DNA-binding</keyword>
<feature type="domain" description="UvrD-like helicase ATP-binding" evidence="16">
    <location>
        <begin position="23"/>
        <end position="508"/>
    </location>
</feature>
<feature type="compositionally biased region" description="Acidic residues" evidence="15">
    <location>
        <begin position="565"/>
        <end position="581"/>
    </location>
</feature>
<gene>
    <name evidence="13 18" type="primary">addA</name>
    <name evidence="18" type="ORF">D7M11_03195</name>
</gene>
<dbReference type="GO" id="GO:0005829">
    <property type="term" value="C:cytosol"/>
    <property type="evidence" value="ECO:0007669"/>
    <property type="project" value="TreeGrafter"/>
</dbReference>
<dbReference type="PANTHER" id="PTHR11070:SF48">
    <property type="entry name" value="ATP-DEPENDENT HELICASE_NUCLEASE SUBUNIT A"/>
    <property type="match status" value="1"/>
</dbReference>
<keyword evidence="1 13" id="KW-0540">Nuclease</keyword>
<comment type="caution">
    <text evidence="18">The sequence shown here is derived from an EMBL/GenBank/DDBJ whole genome shotgun (WGS) entry which is preliminary data.</text>
</comment>
<evidence type="ECO:0000256" key="10">
    <source>
        <dbReference type="ARBA" id="ARBA00023235"/>
    </source>
</evidence>
<keyword evidence="4 13" id="KW-0378">Hydrolase</keyword>
<evidence type="ECO:0000313" key="18">
    <source>
        <dbReference type="EMBL" id="RKN86972.1"/>
    </source>
</evidence>
<dbReference type="SUPFAM" id="SSF52540">
    <property type="entry name" value="P-loop containing nucleoside triphosphate hydrolases"/>
    <property type="match status" value="1"/>
</dbReference>
<feature type="region of interest" description="Disordered" evidence="15">
    <location>
        <begin position="1"/>
        <end position="26"/>
    </location>
</feature>
<dbReference type="InterPro" id="IPR014017">
    <property type="entry name" value="DNA_helicase_UvrD-like_C"/>
</dbReference>
<keyword evidence="5 13" id="KW-0347">Helicase</keyword>
<dbReference type="InterPro" id="IPR014016">
    <property type="entry name" value="UvrD-like_ATP-bd"/>
</dbReference>
<dbReference type="Pfam" id="PF13361">
    <property type="entry name" value="UvrD_C"/>
    <property type="match status" value="1"/>
</dbReference>
<comment type="cofactor">
    <cofactor evidence="13">
        <name>Mg(2+)</name>
        <dbReference type="ChEBI" id="CHEBI:18420"/>
    </cofactor>
</comment>
<dbReference type="RefSeq" id="WP_120745679.1">
    <property type="nucleotide sequence ID" value="NZ_RBAH01000001.1"/>
</dbReference>
<dbReference type="InterPro" id="IPR011604">
    <property type="entry name" value="PDDEXK-like_dom_sf"/>
</dbReference>
<dbReference type="Pfam" id="PF00580">
    <property type="entry name" value="UvrD-helicase"/>
    <property type="match status" value="1"/>
</dbReference>
<evidence type="ECO:0000256" key="11">
    <source>
        <dbReference type="ARBA" id="ARBA00034617"/>
    </source>
</evidence>
<keyword evidence="9 13" id="KW-0234">DNA repair</keyword>
<keyword evidence="7 13" id="KW-0067">ATP-binding</keyword>
<dbReference type="OrthoDB" id="9810135at2"/>
<evidence type="ECO:0000256" key="8">
    <source>
        <dbReference type="ARBA" id="ARBA00023125"/>
    </source>
</evidence>
<keyword evidence="3 13" id="KW-0227">DNA damage</keyword>
<keyword evidence="10 13" id="KW-0413">Isomerase</keyword>
<evidence type="ECO:0000256" key="5">
    <source>
        <dbReference type="ARBA" id="ARBA00022806"/>
    </source>
</evidence>
<dbReference type="EC" id="3.1.-.-" evidence="13"/>
<evidence type="ECO:0000256" key="12">
    <source>
        <dbReference type="ARBA" id="ARBA00048988"/>
    </source>
</evidence>
<comment type="catalytic activity">
    <reaction evidence="11 13">
        <text>Couples ATP hydrolysis with the unwinding of duplex DNA by translocating in the 3'-5' direction.</text>
        <dbReference type="EC" id="5.6.2.4"/>
    </reaction>
</comment>
<evidence type="ECO:0000256" key="3">
    <source>
        <dbReference type="ARBA" id="ARBA00022763"/>
    </source>
</evidence>
<dbReference type="PANTHER" id="PTHR11070">
    <property type="entry name" value="UVRD / RECB / PCRA DNA HELICASE FAMILY MEMBER"/>
    <property type="match status" value="1"/>
</dbReference>
<comment type="catalytic activity">
    <reaction evidence="12 13">
        <text>ATP + H2O = ADP + phosphate + H(+)</text>
        <dbReference type="Rhea" id="RHEA:13065"/>
        <dbReference type="ChEBI" id="CHEBI:15377"/>
        <dbReference type="ChEBI" id="CHEBI:15378"/>
        <dbReference type="ChEBI" id="CHEBI:30616"/>
        <dbReference type="ChEBI" id="CHEBI:43474"/>
        <dbReference type="ChEBI" id="CHEBI:456216"/>
        <dbReference type="EC" id="5.6.2.4"/>
    </reaction>
</comment>
<evidence type="ECO:0000313" key="19">
    <source>
        <dbReference type="Proteomes" id="UP000282311"/>
    </source>
</evidence>
<dbReference type="GO" id="GO:0005524">
    <property type="term" value="F:ATP binding"/>
    <property type="evidence" value="ECO:0007669"/>
    <property type="project" value="UniProtKB-UniRule"/>
</dbReference>
<dbReference type="GO" id="GO:0033202">
    <property type="term" value="C:DNA helicase complex"/>
    <property type="evidence" value="ECO:0007669"/>
    <property type="project" value="TreeGrafter"/>
</dbReference>
<keyword evidence="2 13" id="KW-0547">Nucleotide-binding</keyword>
<comment type="function">
    <text evidence="13">The heterodimer acts as both an ATP-dependent DNA helicase and an ATP-dependent, dual-direction single-stranded exonuclease. Recognizes the chi site generating a DNA molecule suitable for the initiation of homologous recombination. The AddA nuclease domain is required for chi fragment generation; this subunit has the helicase and 3' -&gt; 5' nuclease activities.</text>
</comment>
<name>A0A3B0CRN9_9BACL</name>
<dbReference type="GO" id="GO:0000724">
    <property type="term" value="P:double-strand break repair via homologous recombination"/>
    <property type="evidence" value="ECO:0007669"/>
    <property type="project" value="UniProtKB-UniRule"/>
</dbReference>
<dbReference type="InterPro" id="IPR011335">
    <property type="entry name" value="Restrct_endonuc-II-like"/>
</dbReference>
<dbReference type="InterPro" id="IPR038726">
    <property type="entry name" value="PDDEXK_AddAB-type"/>
</dbReference>
<dbReference type="InterPro" id="IPR000212">
    <property type="entry name" value="DNA_helicase_UvrD/REP"/>
</dbReference>
<dbReference type="PROSITE" id="PS51198">
    <property type="entry name" value="UVRD_HELICASE_ATP_BIND"/>
    <property type="match status" value="1"/>
</dbReference>
<sequence length="1331" mass="149984">MTTKWDRNGAETLPDRPPKPPGSTWTDEQWEAIRLRGSDILVAAAAGSGKTAVLVERIIRRISDERDPVDVDRLLVATFTNAAAGEMRERIRDALEKRLIEQPESDHLRKQIALIHRASITTLHSFCLDVIRRHHQRIRLDPSFRIANEIETELMRQDILCDLLEEQYDQSGEDSPFWQLADAYGGERGDDALFRLIGRLYDYSRSHPWPDHWLMGTALAFEQASSASSPEGSHGEDETDRWKRVLMADVRLELQGTASLLEEALRLCEQPGGPTPYDSNLKDDLAQVQLAASAADRSWGELYDAFAQTAFGKLNACRGKDVDKSLQERVKQLRDRAKKQINDMKEELFERPPEQYAAEMAETAPLVLKLAEIVIQFGERYRQAKLAKGLVDFSDLEHYCLDILRHPDSLPGTLIPSDAAEQYREQFVEILLDEYQDTNTVQEAIVALIARPAPGNRFMVGDVKQSIYRFRLAEPGLFMDKYRRFEPAEEERPTGGRKIDLARNFRSRQEIVDGVNFVFKQIMTEPVGEMEYDDAAKLVCGATYPEIASDHAIQLALIDRGGAGGEDESSASENETEDADGAADAAAGLPGVNLEQEEQQAETAQLEARYIASQIRQLIDGHAPYQVYDRSAGGVRPVAFRDIVILLRATSGWAPVFMEELRTAGIPAYADLNNGYFTATEVEAMYSLLQVIDNPYQDIPIAAVLRCPMFGLSSAELAIVRIRGTKKPFYEAVIACLEENEEEADRAAGGVSVNPELRSKLTRFREQLEGWRDEAKMGSLSELIWHIYRQTGYYDYVGGMPGGLQRQANLRALYDRARQYESTSFRGLFRFLRFVERMRESGADLGAARALGEQEDVVRIMSIHKSKGLEFPVVFVAGLGKTFNQTDLNDSFLLHKELGFGPVYVDSRLRVACPSLPMLAIRRRMKMEMLAEELRVLYVALTRPKEKLVLVGTVKSFEKSVLKWGRMLEESGWHLPAHELARSRNYLDWLGPALVRHPQAYLLRVGEDTDQPYRTPPALVDDESQWKAGVVPSAGFAQAAATVEVRFADDRMEAVAQLRPVDSGNVQRQAELGRRFDWTYPHEEASGMFSKTTVSELKRLGERLFRGEESPGLEWPDMGAGTPRTDRKAEESGEQGRGRAQMFDLARRPSFLGKRGMTAAERGSIYHAVMQHISLQGEVTEEVVRSTLDRMVAKQLIQAEHRDEVSAAMIASFFREPIGRRLLAAKRVHREVPFSFALPAEEVIFDASAGEAVQGESVLVQGIIDCLFEESGELVLLDYKTDAIYGDRLAELTRRYGIQLSIYARAIEQIWRRPVKEKVLFFFDGNHITNV</sequence>
<feature type="domain" description="UvrD-like helicase C-terminal" evidence="17">
    <location>
        <begin position="565"/>
        <end position="868"/>
    </location>
</feature>
<evidence type="ECO:0000256" key="14">
    <source>
        <dbReference type="PROSITE-ProRule" id="PRU00560"/>
    </source>
</evidence>
<dbReference type="GO" id="GO:0008408">
    <property type="term" value="F:3'-5' exonuclease activity"/>
    <property type="evidence" value="ECO:0007669"/>
    <property type="project" value="UniProtKB-UniRule"/>
</dbReference>
<feature type="region of interest" description="Disordered" evidence="15">
    <location>
        <begin position="563"/>
        <end position="583"/>
    </location>
</feature>
<accession>A0A3B0CRN9</accession>
<dbReference type="GO" id="GO:0003690">
    <property type="term" value="F:double-stranded DNA binding"/>
    <property type="evidence" value="ECO:0007669"/>
    <property type="project" value="UniProtKB-UniRule"/>
</dbReference>
<dbReference type="FunFam" id="3.40.50.300:FF:001236">
    <property type="entry name" value="ATP-dependent helicase/nuclease subunit A"/>
    <property type="match status" value="1"/>
</dbReference>
<reference evidence="18 19" key="1">
    <citation type="journal article" date="2007" name="Int. J. Syst. Evol. Microbiol.">
        <title>Paenibacillus ginsengarvi sp. nov., isolated from soil from ginseng cultivation.</title>
        <authorList>
            <person name="Yoon M.H."/>
            <person name="Ten L.N."/>
            <person name="Im W.T."/>
        </authorList>
    </citation>
    <scope>NUCLEOTIDE SEQUENCE [LARGE SCALE GENOMIC DNA]</scope>
    <source>
        <strain evidence="18 19">KCTC 13059</strain>
    </source>
</reference>
<proteinExistence type="inferred from homology"/>
<dbReference type="EMBL" id="RBAH01000001">
    <property type="protein sequence ID" value="RKN86972.1"/>
    <property type="molecule type" value="Genomic_DNA"/>
</dbReference>
<feature type="compositionally biased region" description="Basic and acidic residues" evidence="15">
    <location>
        <begin position="1"/>
        <end position="18"/>
    </location>
</feature>
<dbReference type="GO" id="GO:0016887">
    <property type="term" value="F:ATP hydrolysis activity"/>
    <property type="evidence" value="ECO:0007669"/>
    <property type="project" value="RHEA"/>
</dbReference>
<dbReference type="Proteomes" id="UP000282311">
    <property type="component" value="Unassembled WGS sequence"/>
</dbReference>
<dbReference type="SUPFAM" id="SSF52980">
    <property type="entry name" value="Restriction endonuclease-like"/>
    <property type="match status" value="1"/>
</dbReference>
<evidence type="ECO:0000256" key="9">
    <source>
        <dbReference type="ARBA" id="ARBA00023204"/>
    </source>
</evidence>
<dbReference type="Gene3D" id="6.10.250.2380">
    <property type="match status" value="1"/>
</dbReference>